<reference evidence="1 2" key="1">
    <citation type="submission" date="2019-03" db="EMBL/GenBank/DDBJ databases">
        <title>Primorskyibacter sp. SS33 isolated from sediments.</title>
        <authorList>
            <person name="Xunke S."/>
        </authorList>
    </citation>
    <scope>NUCLEOTIDE SEQUENCE [LARGE SCALE GENOMIC DNA]</scope>
    <source>
        <strain evidence="1 2">SS33</strain>
    </source>
</reference>
<organism evidence="1 2">
    <name type="scientific">Palleronia sediminis</name>
    <dbReference type="NCBI Taxonomy" id="2547833"/>
    <lineage>
        <taxon>Bacteria</taxon>
        <taxon>Pseudomonadati</taxon>
        <taxon>Pseudomonadota</taxon>
        <taxon>Alphaproteobacteria</taxon>
        <taxon>Rhodobacterales</taxon>
        <taxon>Roseobacteraceae</taxon>
        <taxon>Palleronia</taxon>
    </lineage>
</organism>
<dbReference type="AlphaFoldDB" id="A0A4R5ZV30"/>
<evidence type="ECO:0008006" key="3">
    <source>
        <dbReference type="Google" id="ProtNLM"/>
    </source>
</evidence>
<dbReference type="OrthoDB" id="7836500at2"/>
<evidence type="ECO:0000313" key="1">
    <source>
        <dbReference type="EMBL" id="TDL74891.1"/>
    </source>
</evidence>
<dbReference type="InterPro" id="IPR027417">
    <property type="entry name" value="P-loop_NTPase"/>
</dbReference>
<proteinExistence type="predicted"/>
<sequence>MSHPVSGPRTSCPLDFSHISRRPQPMRIITFFSPKNGAGRTTTLMTLASEIVSASKDLMLLDVPRQPFAAPEPFYSPLKAWGKLVANSWVGEGVVQTRIVGDMDGLLEATNHAADKGFEYILVDTPAQTYDFIGNVLALSDLIVVPATGTLEAALASDWFRQHPDLAENAFGLVTGILDTTEEKLTPAAFHSIPILQTRLPRCEAYRRQQKEGHLYELAVERRRFGMTEDERAIAGALELYMEIEALLTGNRPETDYLSARPLAADSPMAHLRVLLEQNSAFSK</sequence>
<name>A0A4R5ZV30_9RHOB</name>
<dbReference type="Gene3D" id="3.40.50.300">
    <property type="entry name" value="P-loop containing nucleotide triphosphate hydrolases"/>
    <property type="match status" value="1"/>
</dbReference>
<dbReference type="SUPFAM" id="SSF52540">
    <property type="entry name" value="P-loop containing nucleoside triphosphate hydrolases"/>
    <property type="match status" value="1"/>
</dbReference>
<accession>A0A4R5ZV30</accession>
<gene>
    <name evidence="1" type="ORF">E2L08_15890</name>
</gene>
<comment type="caution">
    <text evidence="1">The sequence shown here is derived from an EMBL/GenBank/DDBJ whole genome shotgun (WGS) entry which is preliminary data.</text>
</comment>
<dbReference type="InterPro" id="IPR009744">
    <property type="entry name" value="VirC1"/>
</dbReference>
<protein>
    <recommendedName>
        <fullName evidence="3">ParA family protein</fullName>
    </recommendedName>
</protein>
<evidence type="ECO:0000313" key="2">
    <source>
        <dbReference type="Proteomes" id="UP000295701"/>
    </source>
</evidence>
<dbReference type="Pfam" id="PF07015">
    <property type="entry name" value="VirC1"/>
    <property type="match status" value="1"/>
</dbReference>
<dbReference type="Proteomes" id="UP000295701">
    <property type="component" value="Unassembled WGS sequence"/>
</dbReference>
<keyword evidence="2" id="KW-1185">Reference proteome</keyword>
<dbReference type="EMBL" id="SNAA01000025">
    <property type="protein sequence ID" value="TDL74891.1"/>
    <property type="molecule type" value="Genomic_DNA"/>
</dbReference>